<name>A0A1H5ZF49_9BACT</name>
<proteinExistence type="inferred from homology"/>
<feature type="chain" id="PRO_5009291559" description="ATP synthase subunit b" evidence="17">
    <location>
        <begin position="33"/>
        <end position="241"/>
    </location>
</feature>
<evidence type="ECO:0000256" key="7">
    <source>
        <dbReference type="ARBA" id="ARBA00023065"/>
    </source>
</evidence>
<dbReference type="GO" id="GO:0012505">
    <property type="term" value="C:endomembrane system"/>
    <property type="evidence" value="ECO:0007669"/>
    <property type="project" value="UniProtKB-SubCell"/>
</dbReference>
<evidence type="ECO:0000256" key="8">
    <source>
        <dbReference type="ARBA" id="ARBA00023136"/>
    </source>
</evidence>
<evidence type="ECO:0000256" key="9">
    <source>
        <dbReference type="ARBA" id="ARBA00023310"/>
    </source>
</evidence>
<evidence type="ECO:0000256" key="14">
    <source>
        <dbReference type="RuleBase" id="RU003848"/>
    </source>
</evidence>
<feature type="compositionally biased region" description="Basic and acidic residues" evidence="16">
    <location>
        <begin position="41"/>
        <end position="57"/>
    </location>
</feature>
<keyword evidence="19" id="KW-1185">Reference proteome</keyword>
<evidence type="ECO:0000256" key="3">
    <source>
        <dbReference type="ARBA" id="ARBA00022547"/>
    </source>
</evidence>
<reference evidence="18 19" key="1">
    <citation type="submission" date="2016-10" db="EMBL/GenBank/DDBJ databases">
        <authorList>
            <person name="de Groot N.N."/>
        </authorList>
    </citation>
    <scope>NUCLEOTIDE SEQUENCE [LARGE SCALE GENOMIC DNA]</scope>
    <source>
        <strain evidence="18 19">DSM 22489</strain>
    </source>
</reference>
<protein>
    <recommendedName>
        <fullName evidence="13">ATP synthase subunit b</fullName>
    </recommendedName>
    <alternativeName>
        <fullName evidence="13">ATP synthase F(0) sector subunit b</fullName>
    </alternativeName>
    <alternativeName>
        <fullName evidence="13">ATPase subunit I</fullName>
    </alternativeName>
    <alternativeName>
        <fullName evidence="13">F-type ATPase subunit b</fullName>
        <shortName evidence="13">F-ATPase subunit b</shortName>
    </alternativeName>
</protein>
<feature type="signal peptide" evidence="17">
    <location>
        <begin position="1"/>
        <end position="32"/>
    </location>
</feature>
<dbReference type="EMBL" id="FNVA01000004">
    <property type="protein sequence ID" value="SEG34355.1"/>
    <property type="molecule type" value="Genomic_DNA"/>
</dbReference>
<dbReference type="Pfam" id="PF00430">
    <property type="entry name" value="ATP-synt_B"/>
    <property type="match status" value="1"/>
</dbReference>
<dbReference type="InterPro" id="IPR050059">
    <property type="entry name" value="ATP_synthase_B_chain"/>
</dbReference>
<comment type="function">
    <text evidence="10 13">F(1)F(0) ATP synthase produces ATP from ADP in the presence of a proton or sodium gradient. F-type ATPases consist of two structural domains, F(1) containing the extramembraneous catalytic core and F(0) containing the membrane proton channel, linked together by a central stalk and a peripheral stalk. During catalysis, ATP synthesis in the catalytic domain of F(1) is coupled via a rotary mechanism of the central stalk subunits to proton translocation.</text>
</comment>
<dbReference type="Proteomes" id="UP000236728">
    <property type="component" value="Unassembled WGS sequence"/>
</dbReference>
<evidence type="ECO:0000256" key="13">
    <source>
        <dbReference type="HAMAP-Rule" id="MF_01398"/>
    </source>
</evidence>
<comment type="subunit">
    <text evidence="13">F-type ATPases have 2 components, F(1) - the catalytic core - and F(0) - the membrane proton channel. F(1) has five subunits: alpha(3), beta(3), gamma(1), delta(1), epsilon(1). F(0) has three main subunits: a(1), b(2) and c(10-14). The alpha and beta chains form an alternating ring which encloses part of the gamma chain. F(1) is attached to F(0) by a central stalk formed by the gamma and epsilon chains, while a peripheral stalk is formed by the delta and b chains.</text>
</comment>
<comment type="subcellular location">
    <subcellularLocation>
        <location evidence="13">Cell membrane</location>
        <topology evidence="13">Single-pass membrane protein</topology>
    </subcellularLocation>
    <subcellularLocation>
        <location evidence="12">Endomembrane system</location>
        <topology evidence="12">Single-pass membrane protein</topology>
    </subcellularLocation>
</comment>
<evidence type="ECO:0000256" key="5">
    <source>
        <dbReference type="ARBA" id="ARBA00022781"/>
    </source>
</evidence>
<evidence type="ECO:0000256" key="4">
    <source>
        <dbReference type="ARBA" id="ARBA00022692"/>
    </source>
</evidence>
<dbReference type="GO" id="GO:0005886">
    <property type="term" value="C:plasma membrane"/>
    <property type="evidence" value="ECO:0007669"/>
    <property type="project" value="UniProtKB-SubCell"/>
</dbReference>
<evidence type="ECO:0000313" key="19">
    <source>
        <dbReference type="Proteomes" id="UP000236728"/>
    </source>
</evidence>
<dbReference type="InterPro" id="IPR002146">
    <property type="entry name" value="ATP_synth_b/b'su_bac/chlpt"/>
</dbReference>
<sequence length="241" mass="25962">MRFGLKRISFGRLAAMALVAGVLFVPAQRSHALLQETAAHAGDHSTPEAQDPAKKEEEQESSYQYTHSPAVQTFGRMVGLNPDQAATVFTLINFVLLASAVLYGLAKMLPKTFRNRNTAIQKGLVDARTATEEARARLSAVEARLSRLDEQIGGMRQQAEADAEREAEKLRAGVEAQKAKIVADAETEIQAASAAARRELQKYAAELAISQAARKLEVTAATDKLLVESFASKLGGKGGQN</sequence>
<comment type="similarity">
    <text evidence="1 13 14">Belongs to the ATPase B chain family.</text>
</comment>
<evidence type="ECO:0000256" key="2">
    <source>
        <dbReference type="ARBA" id="ARBA00022448"/>
    </source>
</evidence>
<evidence type="ECO:0000256" key="16">
    <source>
        <dbReference type="SAM" id="MobiDB-lite"/>
    </source>
</evidence>
<dbReference type="AlphaFoldDB" id="A0A1H5ZF49"/>
<evidence type="ECO:0000256" key="10">
    <source>
        <dbReference type="ARBA" id="ARBA00025198"/>
    </source>
</evidence>
<keyword evidence="8 13" id="KW-0472">Membrane</keyword>
<keyword evidence="3 13" id="KW-0138">CF(0)</keyword>
<dbReference type="PANTHER" id="PTHR33445">
    <property type="entry name" value="ATP SYNTHASE SUBUNIT B', CHLOROPLASTIC"/>
    <property type="match status" value="1"/>
</dbReference>
<dbReference type="GO" id="GO:0046933">
    <property type="term" value="F:proton-transporting ATP synthase activity, rotational mechanism"/>
    <property type="evidence" value="ECO:0007669"/>
    <property type="project" value="UniProtKB-UniRule"/>
</dbReference>
<evidence type="ECO:0000256" key="17">
    <source>
        <dbReference type="SAM" id="SignalP"/>
    </source>
</evidence>
<evidence type="ECO:0000256" key="15">
    <source>
        <dbReference type="SAM" id="Coils"/>
    </source>
</evidence>
<keyword evidence="17" id="KW-0732">Signal</keyword>
<accession>A0A1H5ZF49</accession>
<evidence type="ECO:0000256" key="12">
    <source>
        <dbReference type="ARBA" id="ARBA00037847"/>
    </source>
</evidence>
<dbReference type="HAMAP" id="MF_01398">
    <property type="entry name" value="ATP_synth_b_bprime"/>
    <property type="match status" value="1"/>
</dbReference>
<evidence type="ECO:0000313" key="18">
    <source>
        <dbReference type="EMBL" id="SEG34355.1"/>
    </source>
</evidence>
<organism evidence="18 19">
    <name type="scientific">Bryocella elongata</name>
    <dbReference type="NCBI Taxonomy" id="863522"/>
    <lineage>
        <taxon>Bacteria</taxon>
        <taxon>Pseudomonadati</taxon>
        <taxon>Acidobacteriota</taxon>
        <taxon>Terriglobia</taxon>
        <taxon>Terriglobales</taxon>
        <taxon>Acidobacteriaceae</taxon>
        <taxon>Bryocella</taxon>
    </lineage>
</organism>
<keyword evidence="2 13" id="KW-0813">Transport</keyword>
<keyword evidence="5 13" id="KW-0375">Hydrogen ion transport</keyword>
<evidence type="ECO:0000256" key="6">
    <source>
        <dbReference type="ARBA" id="ARBA00022989"/>
    </source>
</evidence>
<keyword evidence="13" id="KW-1003">Cell membrane</keyword>
<evidence type="ECO:0000256" key="1">
    <source>
        <dbReference type="ARBA" id="ARBA00005513"/>
    </source>
</evidence>
<keyword evidence="9 13" id="KW-0066">ATP synthesis</keyword>
<keyword evidence="4 13" id="KW-0812">Transmembrane</keyword>
<feature type="coiled-coil region" evidence="15">
    <location>
        <begin position="131"/>
        <end position="202"/>
    </location>
</feature>
<keyword evidence="6 13" id="KW-1133">Transmembrane helix</keyword>
<keyword evidence="15" id="KW-0175">Coiled coil</keyword>
<keyword evidence="7 13" id="KW-0406">Ion transport</keyword>
<feature type="transmembrane region" description="Helical" evidence="13">
    <location>
        <begin position="85"/>
        <end position="106"/>
    </location>
</feature>
<dbReference type="CDD" id="cd06503">
    <property type="entry name" value="ATP-synt_Fo_b"/>
    <property type="match status" value="1"/>
</dbReference>
<dbReference type="GO" id="GO:0045259">
    <property type="term" value="C:proton-transporting ATP synthase complex"/>
    <property type="evidence" value="ECO:0007669"/>
    <property type="project" value="UniProtKB-KW"/>
</dbReference>
<feature type="region of interest" description="Disordered" evidence="16">
    <location>
        <begin position="39"/>
        <end position="64"/>
    </location>
</feature>
<dbReference type="GO" id="GO:0046961">
    <property type="term" value="F:proton-transporting ATPase activity, rotational mechanism"/>
    <property type="evidence" value="ECO:0007669"/>
    <property type="project" value="TreeGrafter"/>
</dbReference>
<evidence type="ECO:0000256" key="11">
    <source>
        <dbReference type="ARBA" id="ARBA00025614"/>
    </source>
</evidence>
<dbReference type="PANTHER" id="PTHR33445:SF1">
    <property type="entry name" value="ATP SYNTHASE SUBUNIT B"/>
    <property type="match status" value="1"/>
</dbReference>
<gene>
    <name evidence="13" type="primary">atpF</name>
    <name evidence="18" type="ORF">SAMN05421819_2593</name>
</gene>
<comment type="function">
    <text evidence="11">Component of the F(0) channel, it forms part of the peripheral stalk, linking F(1) to F(0). The b'-subunit is a diverged and duplicated form of b found in plants and photosynthetic bacteria.</text>
</comment>